<dbReference type="SUPFAM" id="SSF51735">
    <property type="entry name" value="NAD(P)-binding Rossmann-fold domains"/>
    <property type="match status" value="1"/>
</dbReference>
<dbReference type="Proteomes" id="UP001327027">
    <property type="component" value="Unassembled WGS sequence"/>
</dbReference>
<dbReference type="InterPro" id="IPR002347">
    <property type="entry name" value="SDR_fam"/>
</dbReference>
<comment type="caution">
    <text evidence="2">The sequence shown here is derived from an EMBL/GenBank/DDBJ whole genome shotgun (WGS) entry which is preliminary data.</text>
</comment>
<evidence type="ECO:0000313" key="2">
    <source>
        <dbReference type="EMBL" id="MEB3348139.1"/>
    </source>
</evidence>
<dbReference type="Gene3D" id="3.40.50.720">
    <property type="entry name" value="NAD(P)-binding Rossmann-like Domain"/>
    <property type="match status" value="1"/>
</dbReference>
<dbReference type="InterPro" id="IPR052184">
    <property type="entry name" value="SDR_enzymes"/>
</dbReference>
<reference evidence="2 3" key="1">
    <citation type="journal article" date="2013" name="Int. J. Syst. Evol. Microbiol.">
        <title>Aquimarina gracilis sp. nov., isolated from the gut microflora of a mussel, Mytilus coruscus, and emended description of Aquimarina spongiae.</title>
        <authorList>
            <person name="Park S.C."/>
            <person name="Choe H.N."/>
            <person name="Baik K.S."/>
            <person name="Seong C.N."/>
        </authorList>
    </citation>
    <scope>NUCLEOTIDE SEQUENCE [LARGE SCALE GENOMIC DNA]</scope>
    <source>
        <strain evidence="2 3">PSC32</strain>
    </source>
</reference>
<dbReference type="InterPro" id="IPR036291">
    <property type="entry name" value="NAD(P)-bd_dom_sf"/>
</dbReference>
<dbReference type="PANTHER" id="PTHR45458">
    <property type="entry name" value="SHORT-CHAIN DEHYDROGENASE/REDUCTASE SDR"/>
    <property type="match status" value="1"/>
</dbReference>
<organism evidence="2 3">
    <name type="scientific">Aquimarina gracilis</name>
    <dbReference type="NCBI Taxonomy" id="874422"/>
    <lineage>
        <taxon>Bacteria</taxon>
        <taxon>Pseudomonadati</taxon>
        <taxon>Bacteroidota</taxon>
        <taxon>Flavobacteriia</taxon>
        <taxon>Flavobacteriales</taxon>
        <taxon>Flavobacteriaceae</taxon>
        <taxon>Aquimarina</taxon>
    </lineage>
</organism>
<evidence type="ECO:0000313" key="3">
    <source>
        <dbReference type="Proteomes" id="UP001327027"/>
    </source>
</evidence>
<dbReference type="PRINTS" id="PR00081">
    <property type="entry name" value="GDHRDH"/>
</dbReference>
<evidence type="ECO:0000256" key="1">
    <source>
        <dbReference type="RuleBase" id="RU000363"/>
    </source>
</evidence>
<name>A0ABU6A1Z7_9FLAO</name>
<keyword evidence="3" id="KW-1185">Reference proteome</keyword>
<dbReference type="EMBL" id="JAYKLX010000011">
    <property type="protein sequence ID" value="MEB3348139.1"/>
    <property type="molecule type" value="Genomic_DNA"/>
</dbReference>
<comment type="similarity">
    <text evidence="1">Belongs to the short-chain dehydrogenases/reductases (SDR) family.</text>
</comment>
<gene>
    <name evidence="2" type="ORF">U6A24_21865</name>
</gene>
<dbReference type="PANTHER" id="PTHR45458:SF1">
    <property type="entry name" value="SHORT CHAIN DEHYDROGENASE"/>
    <property type="match status" value="1"/>
</dbReference>
<dbReference type="RefSeq" id="WP_324182161.1">
    <property type="nucleotide sequence ID" value="NZ_BAABAW010000023.1"/>
</dbReference>
<dbReference type="PRINTS" id="PR00080">
    <property type="entry name" value="SDRFAMILY"/>
</dbReference>
<accession>A0ABU6A1Z7</accession>
<sequence length="222" mass="24218">MHTTVLITGSSQGIGFALANLFLEQGYHVIGTSRTGKIAIDHQNFTAIALDLSKSEGISTSCKQIKDLGKPIDILINNAGIGPDLNVTLPEEDSYRRTLEVNTTGTVFFTEQLLPVVYRNGKLINVSSKMGSITLTEPSCSVAYRMSKAALNMYSKILVNRLQGAPKVGVIHPGWVRTMISGDDTSGRLSPEESAKGIFDFVTSDFKNGMFWNVETQSEIPW</sequence>
<protein>
    <submittedName>
        <fullName evidence="2">SDR family NAD(P)-dependent oxidoreductase</fullName>
    </submittedName>
</protein>
<dbReference type="Pfam" id="PF00106">
    <property type="entry name" value="adh_short"/>
    <property type="match status" value="1"/>
</dbReference>
<proteinExistence type="inferred from homology"/>